<dbReference type="InterPro" id="IPR013149">
    <property type="entry name" value="ADH-like_C"/>
</dbReference>
<proteinExistence type="inferred from homology"/>
<comment type="similarity">
    <text evidence="2 6">Belongs to the zinc-containing alcohol dehydrogenase family.</text>
</comment>
<evidence type="ECO:0000256" key="6">
    <source>
        <dbReference type="RuleBase" id="RU361277"/>
    </source>
</evidence>
<evidence type="ECO:0000256" key="2">
    <source>
        <dbReference type="ARBA" id="ARBA00008072"/>
    </source>
</evidence>
<evidence type="ECO:0000313" key="9">
    <source>
        <dbReference type="Proteomes" id="UP000292919"/>
    </source>
</evidence>
<dbReference type="PANTHER" id="PTHR43161:SF26">
    <property type="entry name" value="GALACTITOL 1-PHOSPHATE 5-DEHYDROGENASE"/>
    <property type="match status" value="1"/>
</dbReference>
<reference evidence="8 9" key="1">
    <citation type="submission" date="2018-12" db="EMBL/GenBank/DDBJ databases">
        <title>First genome draft of Desulfovibrio legallis sp. nov.</title>
        <authorList>
            <person name="Ben Dhia O."/>
            <person name="Najjari A."/>
            <person name="Ferjani R."/>
            <person name="Fhoula I."/>
            <person name="Fardeau M.-L."/>
            <person name="Boudabbous A."/>
            <person name="Ouzari H.I."/>
        </authorList>
    </citation>
    <scope>NUCLEOTIDE SEQUENCE [LARGE SCALE GENOMIC DNA]</scope>
    <source>
        <strain evidence="8 9">H1T</strain>
    </source>
</reference>
<accession>A0A6H3F9P9</accession>
<feature type="domain" description="Enoyl reductase (ER)" evidence="7">
    <location>
        <begin position="12"/>
        <end position="340"/>
    </location>
</feature>
<dbReference type="AlphaFoldDB" id="A0A6H3F9P9"/>
<evidence type="ECO:0000256" key="5">
    <source>
        <dbReference type="ARBA" id="ARBA00023002"/>
    </source>
</evidence>
<dbReference type="Gene3D" id="3.40.50.720">
    <property type="entry name" value="NAD(P)-binding Rossmann-like Domain"/>
    <property type="match status" value="1"/>
</dbReference>
<dbReference type="RefSeq" id="WP_118230354.1">
    <property type="nucleotide sequence ID" value="NZ_JAQDZC010000003.1"/>
</dbReference>
<dbReference type="InterPro" id="IPR020843">
    <property type="entry name" value="ER"/>
</dbReference>
<dbReference type="PROSITE" id="PS00059">
    <property type="entry name" value="ADH_ZINC"/>
    <property type="match status" value="1"/>
</dbReference>
<dbReference type="SUPFAM" id="SSF51735">
    <property type="entry name" value="NAD(P)-binding Rossmann-fold domains"/>
    <property type="match status" value="1"/>
</dbReference>
<dbReference type="InterPro" id="IPR002328">
    <property type="entry name" value="ADH_Zn_CS"/>
</dbReference>
<keyword evidence="5" id="KW-0560">Oxidoreductase</keyword>
<dbReference type="InterPro" id="IPR011032">
    <property type="entry name" value="GroES-like_sf"/>
</dbReference>
<name>A0A6H3F9P9_9BACT</name>
<dbReference type="SUPFAM" id="SSF50129">
    <property type="entry name" value="GroES-like"/>
    <property type="match status" value="1"/>
</dbReference>
<evidence type="ECO:0000313" key="8">
    <source>
        <dbReference type="EMBL" id="TBH79011.1"/>
    </source>
</evidence>
<evidence type="ECO:0000256" key="4">
    <source>
        <dbReference type="ARBA" id="ARBA00022833"/>
    </source>
</evidence>
<dbReference type="SMART" id="SM00829">
    <property type="entry name" value="PKS_ER"/>
    <property type="match status" value="1"/>
</dbReference>
<keyword evidence="3 6" id="KW-0479">Metal-binding</keyword>
<dbReference type="InterPro" id="IPR013154">
    <property type="entry name" value="ADH-like_N"/>
</dbReference>
<dbReference type="Pfam" id="PF00107">
    <property type="entry name" value="ADH_zinc_N"/>
    <property type="match status" value="1"/>
</dbReference>
<dbReference type="PANTHER" id="PTHR43161">
    <property type="entry name" value="SORBITOL DEHYDROGENASE"/>
    <property type="match status" value="1"/>
</dbReference>
<comment type="caution">
    <text evidence="8">The sequence shown here is derived from an EMBL/GenBank/DDBJ whole genome shotgun (WGS) entry which is preliminary data.</text>
</comment>
<evidence type="ECO:0000256" key="1">
    <source>
        <dbReference type="ARBA" id="ARBA00001947"/>
    </source>
</evidence>
<gene>
    <name evidence="8" type="ORF">EB812_09305</name>
</gene>
<evidence type="ECO:0000256" key="3">
    <source>
        <dbReference type="ARBA" id="ARBA00022723"/>
    </source>
</evidence>
<keyword evidence="9" id="KW-1185">Reference proteome</keyword>
<comment type="cofactor">
    <cofactor evidence="1 6">
        <name>Zn(2+)</name>
        <dbReference type="ChEBI" id="CHEBI:29105"/>
    </cofactor>
</comment>
<sequence>MTANMQAAVWHGKKDIRVETVPVPPPPPPGWVQVAVDWCGICGSDLHEYLAGPIFIPADKPHPLTGKQGSVILGHEFSGKVVALGEGVNSVKVGDTVAPDACQHCGECQPCREGRYNVCEKLAFTGLANDGAFARLVNVPANLCFVLPEGVSAEAGAVMEPLATGFKAVRMAGSILGLNVVVLGAGTIGLGTIMAVKAAGAGKIIVLEMSRARIAKAKECGADVIINPKECDPVAKVRELTGGCGADVSFECIGNKFTGPLAVDVLRNTGTAIIVGIFEEPSAFNFFSLSGTDKKIMGTLAYTIDDFKGLAALMAKGAIKAENLITGKIALRDIMEKGFMELINNKDDNIKILVRP</sequence>
<dbReference type="InterPro" id="IPR036291">
    <property type="entry name" value="NAD(P)-bd_dom_sf"/>
</dbReference>
<dbReference type="GO" id="GO:0016616">
    <property type="term" value="F:oxidoreductase activity, acting on the CH-OH group of donors, NAD or NADP as acceptor"/>
    <property type="evidence" value="ECO:0007669"/>
    <property type="project" value="UniProtKB-ARBA"/>
</dbReference>
<dbReference type="Proteomes" id="UP000292919">
    <property type="component" value="Unassembled WGS sequence"/>
</dbReference>
<keyword evidence="4 6" id="KW-0862">Zinc</keyword>
<organism evidence="8 9">
    <name type="scientific">Desulfovibrio legallii</name>
    <dbReference type="NCBI Taxonomy" id="571438"/>
    <lineage>
        <taxon>Bacteria</taxon>
        <taxon>Pseudomonadati</taxon>
        <taxon>Thermodesulfobacteriota</taxon>
        <taxon>Desulfovibrionia</taxon>
        <taxon>Desulfovibrionales</taxon>
        <taxon>Desulfovibrionaceae</taxon>
        <taxon>Desulfovibrio</taxon>
    </lineage>
</organism>
<protein>
    <submittedName>
        <fullName evidence="8">2,3-butanediol dehydrogenase</fullName>
    </submittedName>
</protein>
<dbReference type="GO" id="GO:0008270">
    <property type="term" value="F:zinc ion binding"/>
    <property type="evidence" value="ECO:0007669"/>
    <property type="project" value="InterPro"/>
</dbReference>
<dbReference type="EMBL" id="SIXC01000011">
    <property type="protein sequence ID" value="TBH79011.1"/>
    <property type="molecule type" value="Genomic_DNA"/>
</dbReference>
<dbReference type="Gene3D" id="3.90.180.10">
    <property type="entry name" value="Medium-chain alcohol dehydrogenases, catalytic domain"/>
    <property type="match status" value="1"/>
</dbReference>
<dbReference type="Pfam" id="PF08240">
    <property type="entry name" value="ADH_N"/>
    <property type="match status" value="1"/>
</dbReference>
<evidence type="ECO:0000259" key="7">
    <source>
        <dbReference type="SMART" id="SM00829"/>
    </source>
</evidence>
<dbReference type="CDD" id="cd08233">
    <property type="entry name" value="butanediol_DH_like"/>
    <property type="match status" value="1"/>
</dbReference>